<sequence>MELNDYVWAKMKYYPPWPGKVTKHPDGTKKKNFLYIFFYGTHDYAFIKVSNITPFNSALPRQNKLKMYQHAVQEINEIIIDPTKEVCKSVSQPARVKRGKREITRPAPLGGHTKRGMFSKGNTKINFLNSVLLHLSSLARKPLSFSLEQFGIRIVPPQVLKRKKERSSSPVAPL</sequence>
<reference evidence="2 3" key="1">
    <citation type="submission" date="2021-06" db="EMBL/GenBank/DDBJ databases">
        <title>Caerostris darwini draft genome.</title>
        <authorList>
            <person name="Kono N."/>
            <person name="Arakawa K."/>
        </authorList>
    </citation>
    <scope>NUCLEOTIDE SEQUENCE [LARGE SCALE GENOMIC DNA]</scope>
</reference>
<proteinExistence type="predicted"/>
<dbReference type="PROSITE" id="PS50812">
    <property type="entry name" value="PWWP"/>
    <property type="match status" value="1"/>
</dbReference>
<dbReference type="SMART" id="SM00293">
    <property type="entry name" value="PWWP"/>
    <property type="match status" value="1"/>
</dbReference>
<dbReference type="AlphaFoldDB" id="A0AAV4PK65"/>
<evidence type="ECO:0000313" key="3">
    <source>
        <dbReference type="Proteomes" id="UP001054837"/>
    </source>
</evidence>
<dbReference type="Pfam" id="PF00855">
    <property type="entry name" value="PWWP"/>
    <property type="match status" value="1"/>
</dbReference>
<comment type="caution">
    <text evidence="2">The sequence shown here is derived from an EMBL/GenBank/DDBJ whole genome shotgun (WGS) entry which is preliminary data.</text>
</comment>
<gene>
    <name evidence="2" type="ORF">CDAR_26011</name>
</gene>
<dbReference type="EMBL" id="BPLQ01002894">
    <property type="protein sequence ID" value="GIX96350.1"/>
    <property type="molecule type" value="Genomic_DNA"/>
</dbReference>
<evidence type="ECO:0000313" key="2">
    <source>
        <dbReference type="EMBL" id="GIX96350.1"/>
    </source>
</evidence>
<dbReference type="InterPro" id="IPR000313">
    <property type="entry name" value="PWWP_dom"/>
</dbReference>
<keyword evidence="3" id="KW-1185">Reference proteome</keyword>
<dbReference type="SUPFAM" id="SSF63748">
    <property type="entry name" value="Tudor/PWWP/MBT"/>
    <property type="match status" value="1"/>
</dbReference>
<organism evidence="2 3">
    <name type="scientific">Caerostris darwini</name>
    <dbReference type="NCBI Taxonomy" id="1538125"/>
    <lineage>
        <taxon>Eukaryota</taxon>
        <taxon>Metazoa</taxon>
        <taxon>Ecdysozoa</taxon>
        <taxon>Arthropoda</taxon>
        <taxon>Chelicerata</taxon>
        <taxon>Arachnida</taxon>
        <taxon>Araneae</taxon>
        <taxon>Araneomorphae</taxon>
        <taxon>Entelegynae</taxon>
        <taxon>Araneoidea</taxon>
        <taxon>Araneidae</taxon>
        <taxon>Caerostris</taxon>
    </lineage>
</organism>
<dbReference type="Proteomes" id="UP001054837">
    <property type="component" value="Unassembled WGS sequence"/>
</dbReference>
<evidence type="ECO:0000259" key="1">
    <source>
        <dbReference type="PROSITE" id="PS50812"/>
    </source>
</evidence>
<protein>
    <recommendedName>
        <fullName evidence="1">PWWP domain-containing protein</fullName>
    </recommendedName>
</protein>
<name>A0AAV4PK65_9ARAC</name>
<dbReference type="Gene3D" id="2.30.30.140">
    <property type="match status" value="1"/>
</dbReference>
<accession>A0AAV4PK65</accession>
<feature type="domain" description="PWWP" evidence="1">
    <location>
        <begin position="3"/>
        <end position="58"/>
    </location>
</feature>